<evidence type="ECO:0000313" key="3">
    <source>
        <dbReference type="Proteomes" id="UP000095512"/>
    </source>
</evidence>
<dbReference type="AlphaFoldDB" id="A0A174S0D5"/>
<reference evidence="1 3" key="1">
    <citation type="submission" date="2015-09" db="EMBL/GenBank/DDBJ databases">
        <authorList>
            <consortium name="Pathogen Informatics"/>
        </authorList>
    </citation>
    <scope>NUCLEOTIDE SEQUENCE [LARGE SCALE GENOMIC DNA]</scope>
    <source>
        <strain evidence="1 3">2789STDY5834865</strain>
    </source>
</reference>
<organism evidence="1 3">
    <name type="scientific">Enterocloster clostridioformis</name>
    <dbReference type="NCBI Taxonomy" id="1531"/>
    <lineage>
        <taxon>Bacteria</taxon>
        <taxon>Bacillati</taxon>
        <taxon>Bacillota</taxon>
        <taxon>Clostridia</taxon>
        <taxon>Lachnospirales</taxon>
        <taxon>Lachnospiraceae</taxon>
        <taxon>Enterocloster</taxon>
    </lineage>
</organism>
<evidence type="ECO:0000313" key="1">
    <source>
        <dbReference type="EMBL" id="CUP88600.1"/>
    </source>
</evidence>
<gene>
    <name evidence="1" type="ORF">ERS852480_04315</name>
    <name evidence="2" type="ORF">NCTC11224_00309</name>
</gene>
<protein>
    <submittedName>
        <fullName evidence="1">Uncharacterized protein</fullName>
    </submittedName>
</protein>
<keyword evidence="4" id="KW-1185">Reference proteome</keyword>
<proteinExistence type="predicted"/>
<dbReference type="EMBL" id="UAVW01000001">
    <property type="protein sequence ID" value="SQB03937.1"/>
    <property type="molecule type" value="Genomic_DNA"/>
</dbReference>
<dbReference type="Proteomes" id="UP000095512">
    <property type="component" value="Unassembled WGS sequence"/>
</dbReference>
<accession>A0A174S0D5</accession>
<dbReference type="EMBL" id="CZAB01000058">
    <property type="protein sequence ID" value="CUP88600.1"/>
    <property type="molecule type" value="Genomic_DNA"/>
</dbReference>
<sequence length="362" mass="42962">MQLNNYLEYLEKTVMAYSDKVKRHLVKQFIQHGIATKQTDTSGQLYIEGLETVDISEKTLSEQLVTCIHQSKRAGYALEKWEFLKDYKYSVIFTCDDFSSTLKKAKEIIPLENTYENDYLYTSFVKPVAYSMDGYYFLKFNLAYAAIHPLTQEEFLTKYPFLVVFHEKGELIEFRFDVLKRVFLSDKKEPTIYSNLIAEMSDYFKEHFECDLIPLNLDFMVNVCKRDENVKLIAQSMKLPNGGNAQLDVGNNQEYILPFIGELRSLLNDNQAELEKVPDFREALEQFMFEMEEMSDYPWIELLWENEIKTRSNRVKFVFNYMNKSYCLIQYYYSNVLIGMERMNYVIEYIVNHRNDDTTQNE</sequence>
<evidence type="ECO:0000313" key="2">
    <source>
        <dbReference type="EMBL" id="SQB03937.1"/>
    </source>
</evidence>
<dbReference type="RefSeq" id="WP_002578444.1">
    <property type="nucleotide sequence ID" value="NZ_CZAB01000058.1"/>
</dbReference>
<evidence type="ECO:0000313" key="4">
    <source>
        <dbReference type="Proteomes" id="UP000251853"/>
    </source>
</evidence>
<dbReference type="Proteomes" id="UP000251853">
    <property type="component" value="Unassembled WGS sequence"/>
</dbReference>
<name>A0A174S0D5_9FIRM</name>
<reference evidence="2 4" key="2">
    <citation type="submission" date="2018-06" db="EMBL/GenBank/DDBJ databases">
        <authorList>
            <consortium name="Pathogen Informatics"/>
            <person name="Doyle S."/>
        </authorList>
    </citation>
    <scope>NUCLEOTIDE SEQUENCE [LARGE SCALE GENOMIC DNA]</scope>
    <source>
        <strain evidence="2 4">NCTC11224</strain>
    </source>
</reference>